<proteinExistence type="inferred from homology"/>
<dbReference type="Proteomes" id="UP000199440">
    <property type="component" value="Unassembled WGS sequence"/>
</dbReference>
<dbReference type="STRING" id="192904.SAMN04488514_101172"/>
<keyword evidence="4" id="KW-1185">Reference proteome</keyword>
<sequence>MKLVILLMILSAMGQDNSNSIFDCKNAKSTANWYVVNDGVMGGLSEGSLVLNDSGNILYHGYVTTANNGGFSSIRHEFNTKDVSDFKEVILRVRGDGKTYQFRIKSDASQRYSYIKSFKTSGSWETIRLPLDSFYPSFRGNTLDKPNYSGEVMKEVALLIGNKRKEHFSLEISKIYLE</sequence>
<dbReference type="Pfam" id="PF08547">
    <property type="entry name" value="CIA30"/>
    <property type="match status" value="1"/>
</dbReference>
<reference evidence="3 4" key="1">
    <citation type="submission" date="2016-10" db="EMBL/GenBank/DDBJ databases">
        <authorList>
            <person name="de Groot N.N."/>
        </authorList>
    </citation>
    <scope>NUCLEOTIDE SEQUENCE [LARGE SCALE GENOMIC DNA]</scope>
    <source>
        <strain evidence="3 4">DSM 19886</strain>
    </source>
</reference>
<dbReference type="InterPro" id="IPR039131">
    <property type="entry name" value="NDUFAF1"/>
</dbReference>
<dbReference type="PANTHER" id="PTHR13194:SF19">
    <property type="entry name" value="NAD(P)-BINDING ROSSMANN-FOLD SUPERFAMILY PROTEIN"/>
    <property type="match status" value="1"/>
</dbReference>
<evidence type="ECO:0000259" key="2">
    <source>
        <dbReference type="Pfam" id="PF08547"/>
    </source>
</evidence>
<dbReference type="RefSeq" id="WP_245731235.1">
    <property type="nucleotide sequence ID" value="NZ_FNGV01000001.1"/>
</dbReference>
<evidence type="ECO:0000313" key="3">
    <source>
        <dbReference type="EMBL" id="SDL25547.1"/>
    </source>
</evidence>
<name>A0A1G9IJZ9_9FLAO</name>
<comment type="similarity">
    <text evidence="1">Belongs to the CIA30 family.</text>
</comment>
<gene>
    <name evidence="3" type="ORF">SAMN04488514_101172</name>
</gene>
<dbReference type="EMBL" id="FNGV01000001">
    <property type="protein sequence ID" value="SDL25547.1"/>
    <property type="molecule type" value="Genomic_DNA"/>
</dbReference>
<evidence type="ECO:0000256" key="1">
    <source>
        <dbReference type="ARBA" id="ARBA00007884"/>
    </source>
</evidence>
<dbReference type="AlphaFoldDB" id="A0A1G9IJZ9"/>
<dbReference type="InterPro" id="IPR008979">
    <property type="entry name" value="Galactose-bd-like_sf"/>
</dbReference>
<protein>
    <submittedName>
        <fullName evidence="3">Complex I intermediate-associated protein 30 (CIA30)</fullName>
    </submittedName>
</protein>
<dbReference type="SUPFAM" id="SSF49785">
    <property type="entry name" value="Galactose-binding domain-like"/>
    <property type="match status" value="1"/>
</dbReference>
<organism evidence="3 4">
    <name type="scientific">Kriegella aquimaris</name>
    <dbReference type="NCBI Taxonomy" id="192904"/>
    <lineage>
        <taxon>Bacteria</taxon>
        <taxon>Pseudomonadati</taxon>
        <taxon>Bacteroidota</taxon>
        <taxon>Flavobacteriia</taxon>
        <taxon>Flavobacteriales</taxon>
        <taxon>Flavobacteriaceae</taxon>
        <taxon>Kriegella</taxon>
    </lineage>
</organism>
<dbReference type="Gene3D" id="2.60.120.430">
    <property type="entry name" value="Galactose-binding lectin"/>
    <property type="match status" value="1"/>
</dbReference>
<accession>A0A1G9IJZ9</accession>
<dbReference type="InterPro" id="IPR013857">
    <property type="entry name" value="NADH-UbQ_OxRdtase-assoc_prot30"/>
</dbReference>
<evidence type="ECO:0000313" key="4">
    <source>
        <dbReference type="Proteomes" id="UP000199440"/>
    </source>
</evidence>
<dbReference type="PANTHER" id="PTHR13194">
    <property type="entry name" value="COMPLEX I INTERMEDIATE-ASSOCIATED PROTEIN 30"/>
    <property type="match status" value="1"/>
</dbReference>
<feature type="domain" description="NADH:ubiquinone oxidoreductase intermediate-associated protein 30" evidence="2">
    <location>
        <begin position="23"/>
        <end position="172"/>
    </location>
</feature>